<evidence type="ECO:0000259" key="4">
    <source>
        <dbReference type="PROSITE" id="PS01124"/>
    </source>
</evidence>
<dbReference type="PANTHER" id="PTHR43280">
    <property type="entry name" value="ARAC-FAMILY TRANSCRIPTIONAL REGULATOR"/>
    <property type="match status" value="1"/>
</dbReference>
<dbReference type="SMART" id="SM00342">
    <property type="entry name" value="HTH_ARAC"/>
    <property type="match status" value="2"/>
</dbReference>
<dbReference type="RefSeq" id="WP_006626848.1">
    <property type="nucleotide sequence ID" value="NZ_ADFR01000003.1"/>
</dbReference>
<dbReference type="Proteomes" id="UP000005017">
    <property type="component" value="Unassembled WGS sequence"/>
</dbReference>
<sequence length="419" mass="47822">MAVLQDESQIQTPVLPLAEFLVDFIEKPTRAIMHQKARFLLIEKGKGTILVDGQGFPLKAPCLIAVTPYSITDIIEVDDSLSMEIIAYDYRRLSQTIKGLNGSNQDKADLLTQIHKNPVVMLNEMELSAIQSIYEILRVELTSSYEILSNEEKPLHQIYILNKLIELVVLYRRYSSDAGSTRQDRSVKDPKHILSYMYAHSFDKLTLEKLSTIFFLSESKIIKTIHDLTGLSFGELIERIQMDKLKSILLYTDMNLDEIAHLMGYVDASHVSKHFVQTMGISPIAFRKQYQNLSKGESQSNQELALQVTEYIYNHYHDPSLTISRMASKFGVSEKQLNTAMTFFVEKKLDQLLHKVRINKACELILMGEETILDVALDVGYSNVKTFNIHFNEITGMSPSVYRKTISLQLKDGKEIRAE</sequence>
<accession>D2MN77</accession>
<name>D2MN77_9FIRM</name>
<dbReference type="PROSITE" id="PS01124">
    <property type="entry name" value="HTH_ARAC_FAMILY_2"/>
    <property type="match status" value="2"/>
</dbReference>
<dbReference type="EMBL" id="ADFR01000003">
    <property type="protein sequence ID" value="EFC05899.1"/>
    <property type="molecule type" value="Genomic_DNA"/>
</dbReference>
<keyword evidence="1" id="KW-0805">Transcription regulation</keyword>
<dbReference type="PANTHER" id="PTHR43280:SF2">
    <property type="entry name" value="HTH-TYPE TRANSCRIPTIONAL REGULATOR EXSA"/>
    <property type="match status" value="1"/>
</dbReference>
<dbReference type="SUPFAM" id="SSF46689">
    <property type="entry name" value="Homeodomain-like"/>
    <property type="match status" value="2"/>
</dbReference>
<dbReference type="GO" id="GO:0003700">
    <property type="term" value="F:DNA-binding transcription factor activity"/>
    <property type="evidence" value="ECO:0007669"/>
    <property type="project" value="InterPro"/>
</dbReference>
<comment type="caution">
    <text evidence="5">The sequence shown here is derived from an EMBL/GenBank/DDBJ whole genome shotgun (WGS) entry which is preliminary data.</text>
</comment>
<dbReference type="STRING" id="679192.HMPREF9013_0098"/>
<feature type="domain" description="HTH araC/xylS-type" evidence="4">
    <location>
        <begin position="191"/>
        <end position="289"/>
    </location>
</feature>
<keyword evidence="3" id="KW-0804">Transcription</keyword>
<dbReference type="InterPro" id="IPR009057">
    <property type="entry name" value="Homeodomain-like_sf"/>
</dbReference>
<evidence type="ECO:0000313" key="6">
    <source>
        <dbReference type="Proteomes" id="UP000005017"/>
    </source>
</evidence>
<dbReference type="PROSITE" id="PS00041">
    <property type="entry name" value="HTH_ARAC_FAMILY_1"/>
    <property type="match status" value="1"/>
</dbReference>
<dbReference type="eggNOG" id="COG2207">
    <property type="taxonomic scope" value="Bacteria"/>
</dbReference>
<reference evidence="6" key="1">
    <citation type="submission" date="2009-12" db="EMBL/GenBank/DDBJ databases">
        <title>Sequence of Clostridiales genomosp. BVAB3 str. UPII9-5.</title>
        <authorList>
            <person name="Madupu R."/>
            <person name="Durkin A.S."/>
            <person name="Torralba M."/>
            <person name="Methe B."/>
            <person name="Sutton G.G."/>
            <person name="Strausberg R.L."/>
            <person name="Nelson K.E."/>
        </authorList>
    </citation>
    <scope>NUCLEOTIDE SEQUENCE [LARGE SCALE GENOMIC DNA]</scope>
    <source>
        <strain evidence="6">W1219</strain>
    </source>
</reference>
<gene>
    <name evidence="5" type="ORF">HMPREF9013_0098</name>
</gene>
<evidence type="ECO:0000256" key="3">
    <source>
        <dbReference type="ARBA" id="ARBA00023163"/>
    </source>
</evidence>
<protein>
    <submittedName>
        <fullName evidence="5">Transcriptional regulator, AraC family</fullName>
    </submittedName>
</protein>
<keyword evidence="6" id="KW-1185">Reference proteome</keyword>
<dbReference type="InterPro" id="IPR018062">
    <property type="entry name" value="HTH_AraC-typ_CS"/>
</dbReference>
<organism evidence="5 6">
    <name type="scientific">Bulleidia extructa W1219</name>
    <dbReference type="NCBI Taxonomy" id="679192"/>
    <lineage>
        <taxon>Bacteria</taxon>
        <taxon>Bacillati</taxon>
        <taxon>Bacillota</taxon>
        <taxon>Erysipelotrichia</taxon>
        <taxon>Erysipelotrichales</taxon>
        <taxon>Erysipelotrichaceae</taxon>
        <taxon>Bulleidia</taxon>
    </lineage>
</organism>
<evidence type="ECO:0000256" key="1">
    <source>
        <dbReference type="ARBA" id="ARBA00023015"/>
    </source>
</evidence>
<dbReference type="Gene3D" id="1.10.10.60">
    <property type="entry name" value="Homeodomain-like"/>
    <property type="match status" value="2"/>
</dbReference>
<dbReference type="Pfam" id="PF12833">
    <property type="entry name" value="HTH_18"/>
    <property type="match status" value="2"/>
</dbReference>
<dbReference type="GO" id="GO:0043565">
    <property type="term" value="F:sequence-specific DNA binding"/>
    <property type="evidence" value="ECO:0007669"/>
    <property type="project" value="InterPro"/>
</dbReference>
<dbReference type="InterPro" id="IPR018060">
    <property type="entry name" value="HTH_AraC"/>
</dbReference>
<evidence type="ECO:0000256" key="2">
    <source>
        <dbReference type="ARBA" id="ARBA00023125"/>
    </source>
</evidence>
<dbReference type="AlphaFoldDB" id="D2MN77"/>
<proteinExistence type="predicted"/>
<evidence type="ECO:0000313" key="5">
    <source>
        <dbReference type="EMBL" id="EFC05899.1"/>
    </source>
</evidence>
<feature type="domain" description="HTH araC/xylS-type" evidence="4">
    <location>
        <begin position="306"/>
        <end position="405"/>
    </location>
</feature>
<keyword evidence="2" id="KW-0238">DNA-binding</keyword>